<keyword evidence="5" id="KW-0418">Kinase</keyword>
<dbReference type="Gene3D" id="3.30.450.20">
    <property type="entry name" value="PAS domain"/>
    <property type="match status" value="3"/>
</dbReference>
<protein>
    <recommendedName>
        <fullName evidence="2">histidine kinase</fullName>
        <ecNumber evidence="2">2.7.13.3</ecNumber>
    </recommendedName>
</protein>
<evidence type="ECO:0000256" key="3">
    <source>
        <dbReference type="ARBA" id="ARBA00022553"/>
    </source>
</evidence>
<dbReference type="AlphaFoldDB" id="A0A0P7HX86"/>
<evidence type="ECO:0000259" key="10">
    <source>
        <dbReference type="PROSITE" id="PS50113"/>
    </source>
</evidence>
<evidence type="ECO:0000256" key="1">
    <source>
        <dbReference type="ARBA" id="ARBA00000085"/>
    </source>
</evidence>
<comment type="catalytic activity">
    <reaction evidence="1">
        <text>ATP + protein L-histidine = ADP + protein N-phospho-L-histidine.</text>
        <dbReference type="EC" id="2.7.13.3"/>
    </reaction>
</comment>
<dbReference type="PROSITE" id="PS50113">
    <property type="entry name" value="PAC"/>
    <property type="match status" value="1"/>
</dbReference>
<evidence type="ECO:0000256" key="7">
    <source>
        <dbReference type="SAM" id="MobiDB-lite"/>
    </source>
</evidence>
<evidence type="ECO:0000256" key="6">
    <source>
        <dbReference type="PROSITE-ProRule" id="PRU00169"/>
    </source>
</evidence>
<dbReference type="SUPFAM" id="SSF52172">
    <property type="entry name" value="CheY-like"/>
    <property type="match status" value="1"/>
</dbReference>
<feature type="domain" description="Response regulatory" evidence="8">
    <location>
        <begin position="21"/>
        <end position="137"/>
    </location>
</feature>
<feature type="domain" description="PAC" evidence="10">
    <location>
        <begin position="230"/>
        <end position="281"/>
    </location>
</feature>
<feature type="domain" description="PAS" evidence="9">
    <location>
        <begin position="411"/>
        <end position="482"/>
    </location>
</feature>
<dbReference type="InterPro" id="IPR001789">
    <property type="entry name" value="Sig_transdc_resp-reg_receiver"/>
</dbReference>
<dbReference type="GO" id="GO:0000160">
    <property type="term" value="P:phosphorelay signal transduction system"/>
    <property type="evidence" value="ECO:0007669"/>
    <property type="project" value="InterPro"/>
</dbReference>
<dbReference type="EC" id="2.7.13.3" evidence="2"/>
<dbReference type="Gene3D" id="3.40.50.2300">
    <property type="match status" value="1"/>
</dbReference>
<dbReference type="InterPro" id="IPR000700">
    <property type="entry name" value="PAS-assoc_C"/>
</dbReference>
<dbReference type="EMBL" id="LGUC01000002">
    <property type="protein sequence ID" value="KPN28991.1"/>
    <property type="molecule type" value="Genomic_DNA"/>
</dbReference>
<dbReference type="SUPFAM" id="SSF55785">
    <property type="entry name" value="PYP-like sensor domain (PAS domain)"/>
    <property type="match status" value="3"/>
</dbReference>
<dbReference type="CDD" id="cd00130">
    <property type="entry name" value="PAS"/>
    <property type="match status" value="2"/>
</dbReference>
<reference evidence="12" key="1">
    <citation type="submission" date="2013-11" db="EMBL/GenBank/DDBJ databases">
        <authorList>
            <person name="Hoang H.T."/>
            <person name="Killian M.L."/>
            <person name="Madson D.M."/>
            <person name="Arruda P.H.E."/>
            <person name="Sun D."/>
            <person name="Schwartz K.J."/>
            <person name="Yoon K."/>
        </authorList>
    </citation>
    <scope>NUCLEOTIDE SEQUENCE [LARGE SCALE GENOMIC DNA]</scope>
    <source>
        <strain evidence="12">CDK2</strain>
    </source>
</reference>
<dbReference type="CDD" id="cd00156">
    <property type="entry name" value="REC"/>
    <property type="match status" value="1"/>
</dbReference>
<evidence type="ECO:0000259" key="8">
    <source>
        <dbReference type="PROSITE" id="PS50110"/>
    </source>
</evidence>
<proteinExistence type="predicted"/>
<feature type="region of interest" description="Disordered" evidence="7">
    <location>
        <begin position="502"/>
        <end position="577"/>
    </location>
</feature>
<dbReference type="Gene3D" id="2.10.70.100">
    <property type="match status" value="1"/>
</dbReference>
<organism evidence="11 12">
    <name type="scientific">Halolamina pelagica</name>
    <dbReference type="NCBI Taxonomy" id="699431"/>
    <lineage>
        <taxon>Archaea</taxon>
        <taxon>Methanobacteriati</taxon>
        <taxon>Methanobacteriota</taxon>
        <taxon>Stenosarchaea group</taxon>
        <taxon>Halobacteria</taxon>
        <taxon>Halobacteriales</taxon>
        <taxon>Haloferacaceae</taxon>
    </lineage>
</organism>
<dbReference type="SMART" id="SM00091">
    <property type="entry name" value="PAS"/>
    <property type="match status" value="3"/>
</dbReference>
<dbReference type="InterPro" id="IPR011006">
    <property type="entry name" value="CheY-like_superfamily"/>
</dbReference>
<evidence type="ECO:0000256" key="5">
    <source>
        <dbReference type="ARBA" id="ARBA00022777"/>
    </source>
</evidence>
<dbReference type="RefSeq" id="WP_054584803.1">
    <property type="nucleotide sequence ID" value="NZ_LGUC01000002.1"/>
</dbReference>
<dbReference type="Pfam" id="PF00072">
    <property type="entry name" value="Response_reg"/>
    <property type="match status" value="1"/>
</dbReference>
<dbReference type="SMART" id="SM00086">
    <property type="entry name" value="PAC"/>
    <property type="match status" value="1"/>
</dbReference>
<dbReference type="STRING" id="699431.SY89_03225"/>
<dbReference type="OrthoDB" id="8127at2157"/>
<keyword evidence="4" id="KW-0808">Transferase</keyword>
<dbReference type="Proteomes" id="UP000050535">
    <property type="component" value="Unassembled WGS sequence"/>
</dbReference>
<evidence type="ECO:0000256" key="4">
    <source>
        <dbReference type="ARBA" id="ARBA00022679"/>
    </source>
</evidence>
<evidence type="ECO:0000256" key="2">
    <source>
        <dbReference type="ARBA" id="ARBA00012438"/>
    </source>
</evidence>
<feature type="modified residue" description="4-aspartylphosphate" evidence="6">
    <location>
        <position position="72"/>
    </location>
</feature>
<dbReference type="PROSITE" id="PS50110">
    <property type="entry name" value="RESPONSE_REGULATORY"/>
    <property type="match status" value="1"/>
</dbReference>
<gene>
    <name evidence="11" type="primary">bat_12</name>
    <name evidence="11" type="ORF">SY89_03225</name>
</gene>
<dbReference type="InterPro" id="IPR001610">
    <property type="entry name" value="PAC"/>
</dbReference>
<dbReference type="SMART" id="SM00448">
    <property type="entry name" value="REC"/>
    <property type="match status" value="1"/>
</dbReference>
<dbReference type="InterPro" id="IPR035965">
    <property type="entry name" value="PAS-like_dom_sf"/>
</dbReference>
<dbReference type="InterPro" id="IPR013655">
    <property type="entry name" value="PAS_fold_3"/>
</dbReference>
<feature type="compositionally biased region" description="Basic residues" evidence="7">
    <location>
        <begin position="540"/>
        <end position="564"/>
    </location>
</feature>
<evidence type="ECO:0000259" key="9">
    <source>
        <dbReference type="PROSITE" id="PS50112"/>
    </source>
</evidence>
<evidence type="ECO:0000313" key="11">
    <source>
        <dbReference type="EMBL" id="KPN28991.1"/>
    </source>
</evidence>
<keyword evidence="12" id="KW-1185">Reference proteome</keyword>
<keyword evidence="3 6" id="KW-0597">Phosphoprotein</keyword>
<name>A0A0P7HX86_9EURY</name>
<sequence>MVASDSGDASTAPPGDEAAVSILHVDDQPDFLSMAAESLEAERPAFDVTTTTSAEEALDRLAEERIDCVVSDYQMAEMDGLELLEAVREQYPDLPFVLFTGKGSEEVASEAISAGVTDYLQKSLHTDQFSLLANRIENAVDQVRTEQQLEENQRRLETLLGNVPGTAYRCRPEPAWPMEFISDDAAALTGYDPTEFVDGEVSYGDDVIHPEDRDRVWESVQSAIAAREPFHLEYRIRTADGTVKWVWEQGQGVVEDGTVVAVEGFIMDITASKESQQRLEYQSSLLEAQMEATIDGLLVVDEDRNTVAYNDRFVEMWEIPDEVVETNSDKALLDWAVEEKVADPEGFLDLVEALYDRPGETSRDEVTLTDGRVFDRYSAPVVGDDGTDFGRLWVFRDITDERDRKRELERQEFLFSRVQDIADIGVWEFDPQTDELTWSDGIRRIHGVDDDYEPTLEEAIDFYHPDDRDEITEAITRAIEHDEPYDLELRIVRPNGEVRDVRARGKSAPANTPSVISSGGVPGHHGAQGARTRAPEVQSRRRARRPRDLHHRHRRGYRVRKPRVRGGDGVHRGGSGR</sequence>
<dbReference type="InterPro" id="IPR000014">
    <property type="entry name" value="PAS"/>
</dbReference>
<dbReference type="PROSITE" id="PS50112">
    <property type="entry name" value="PAS"/>
    <property type="match status" value="2"/>
</dbReference>
<dbReference type="Pfam" id="PF08447">
    <property type="entry name" value="PAS_3"/>
    <property type="match status" value="2"/>
</dbReference>
<feature type="domain" description="PAS" evidence="9">
    <location>
        <begin position="152"/>
        <end position="227"/>
    </location>
</feature>
<dbReference type="NCBIfam" id="TIGR00229">
    <property type="entry name" value="sensory_box"/>
    <property type="match status" value="1"/>
</dbReference>
<accession>A0A0P7HX86</accession>
<comment type="caution">
    <text evidence="11">The sequence shown here is derived from an EMBL/GenBank/DDBJ whole genome shotgun (WGS) entry which is preliminary data.</text>
</comment>
<dbReference type="PANTHER" id="PTHR43304:SF1">
    <property type="entry name" value="PAC DOMAIN-CONTAINING PROTEIN"/>
    <property type="match status" value="1"/>
</dbReference>
<dbReference type="InterPro" id="IPR052162">
    <property type="entry name" value="Sensor_kinase/Photoreceptor"/>
</dbReference>
<dbReference type="PATRIC" id="fig|699431.3.peg.3306"/>
<dbReference type="Pfam" id="PF12860">
    <property type="entry name" value="PAS_7"/>
    <property type="match status" value="1"/>
</dbReference>
<dbReference type="PANTHER" id="PTHR43304">
    <property type="entry name" value="PHYTOCHROME-LIKE PROTEIN CPH1"/>
    <property type="match status" value="1"/>
</dbReference>
<evidence type="ECO:0000313" key="12">
    <source>
        <dbReference type="Proteomes" id="UP000050535"/>
    </source>
</evidence>
<dbReference type="GO" id="GO:0004673">
    <property type="term" value="F:protein histidine kinase activity"/>
    <property type="evidence" value="ECO:0007669"/>
    <property type="project" value="UniProtKB-EC"/>
</dbReference>